<evidence type="ECO:0000256" key="3">
    <source>
        <dbReference type="RuleBase" id="RU363015"/>
    </source>
</evidence>
<comment type="similarity">
    <text evidence="2 3">Belongs to the LOG family.</text>
</comment>
<dbReference type="SUPFAM" id="SSF102405">
    <property type="entry name" value="MCP/YpsA-like"/>
    <property type="match status" value="1"/>
</dbReference>
<evidence type="ECO:0000256" key="1">
    <source>
        <dbReference type="ARBA" id="ARBA00000274"/>
    </source>
</evidence>
<proteinExistence type="inferred from homology"/>
<dbReference type="EMBL" id="NHMP01000005">
    <property type="protein sequence ID" value="OXE47263.1"/>
    <property type="molecule type" value="Genomic_DNA"/>
</dbReference>
<dbReference type="GO" id="GO:0005829">
    <property type="term" value="C:cytosol"/>
    <property type="evidence" value="ECO:0007669"/>
    <property type="project" value="TreeGrafter"/>
</dbReference>
<dbReference type="InterPro" id="IPR031100">
    <property type="entry name" value="LOG_fam"/>
</dbReference>
<gene>
    <name evidence="4" type="ORF">ADH67_08875</name>
</gene>
<dbReference type="NCBIfam" id="TIGR00730">
    <property type="entry name" value="Rossman fold protein, TIGR00730 family"/>
    <property type="match status" value="1"/>
</dbReference>
<dbReference type="InterPro" id="IPR005269">
    <property type="entry name" value="LOG"/>
</dbReference>
<reference evidence="5" key="1">
    <citation type="submission" date="2017-05" db="EMBL/GenBank/DDBJ databases">
        <title>Improved OligoMM genomes.</title>
        <authorList>
            <person name="Garzetti D."/>
        </authorList>
    </citation>
    <scope>NUCLEOTIDE SEQUENCE [LARGE SCALE GENOMIC DNA]</scope>
    <source>
        <strain evidence="5">YL45</strain>
    </source>
</reference>
<dbReference type="EC" id="3.2.2.n1" evidence="3"/>
<comment type="catalytic activity">
    <reaction evidence="1">
        <text>AMP + H2O = D-ribose 5-phosphate + adenine</text>
        <dbReference type="Rhea" id="RHEA:20129"/>
        <dbReference type="ChEBI" id="CHEBI:15377"/>
        <dbReference type="ChEBI" id="CHEBI:16708"/>
        <dbReference type="ChEBI" id="CHEBI:78346"/>
        <dbReference type="ChEBI" id="CHEBI:456215"/>
        <dbReference type="EC" id="3.2.2.4"/>
    </reaction>
</comment>
<name>A0A227KI08_9BURK</name>
<keyword evidence="3" id="KW-0378">Hydrolase</keyword>
<dbReference type="PANTHER" id="PTHR31223">
    <property type="entry name" value="LOG FAMILY PROTEIN YJL055W"/>
    <property type="match status" value="1"/>
</dbReference>
<comment type="caution">
    <text evidence="4">The sequence shown here is derived from an EMBL/GenBank/DDBJ whole genome shotgun (WGS) entry which is preliminary data.</text>
</comment>
<evidence type="ECO:0000313" key="5">
    <source>
        <dbReference type="Proteomes" id="UP000214610"/>
    </source>
</evidence>
<sequence>MRKTVCVFCGSHLGDDPAFKELAESLGTAIGSHEMDMVFGGGGTGLMGIVSQTALSAGAHVTGVIPEILYNVERPEANLSKLFITPTMAERKRLMGKMADYFVVLPGGIGTMEETFEVLTSNWLGIFKKPLGFLDFKGYYDDLFRFLENAQNKGFISKRASVLWPRSTDPAELLDILQTTQLPR</sequence>
<evidence type="ECO:0000313" key="4">
    <source>
        <dbReference type="EMBL" id="OXE47263.1"/>
    </source>
</evidence>
<keyword evidence="3" id="KW-0203">Cytokinin biosynthesis</keyword>
<dbReference type="GO" id="GO:0009691">
    <property type="term" value="P:cytokinin biosynthetic process"/>
    <property type="evidence" value="ECO:0007669"/>
    <property type="project" value="UniProtKB-UniRule"/>
</dbReference>
<dbReference type="AlphaFoldDB" id="A0A227KI08"/>
<keyword evidence="5" id="KW-1185">Reference proteome</keyword>
<dbReference type="Pfam" id="PF03641">
    <property type="entry name" value="Lysine_decarbox"/>
    <property type="match status" value="1"/>
</dbReference>
<evidence type="ECO:0000256" key="2">
    <source>
        <dbReference type="ARBA" id="ARBA00006763"/>
    </source>
</evidence>
<dbReference type="GO" id="GO:0008714">
    <property type="term" value="F:AMP nucleosidase activity"/>
    <property type="evidence" value="ECO:0007669"/>
    <property type="project" value="UniProtKB-EC"/>
</dbReference>
<dbReference type="RefSeq" id="WP_066594328.1">
    <property type="nucleotide sequence ID" value="NZ_CAJTBZ010000008.1"/>
</dbReference>
<dbReference type="Gene3D" id="3.40.50.450">
    <property type="match status" value="1"/>
</dbReference>
<protein>
    <recommendedName>
        <fullName evidence="3">Cytokinin riboside 5'-monophosphate phosphoribohydrolase</fullName>
        <ecNumber evidence="3">3.2.2.n1</ecNumber>
    </recommendedName>
</protein>
<dbReference type="GeneID" id="78362219"/>
<organism evidence="4 5">
    <name type="scientific">Turicimonas muris</name>
    <dbReference type="NCBI Taxonomy" id="1796652"/>
    <lineage>
        <taxon>Bacteria</taxon>
        <taxon>Pseudomonadati</taxon>
        <taxon>Pseudomonadota</taxon>
        <taxon>Betaproteobacteria</taxon>
        <taxon>Burkholderiales</taxon>
        <taxon>Sutterellaceae</taxon>
        <taxon>Turicimonas</taxon>
    </lineage>
</organism>
<dbReference type="PANTHER" id="PTHR31223:SF70">
    <property type="entry name" value="LOG FAMILY PROTEIN YJL055W"/>
    <property type="match status" value="1"/>
</dbReference>
<accession>A0A227KI08</accession>
<dbReference type="Proteomes" id="UP000214610">
    <property type="component" value="Unassembled WGS sequence"/>
</dbReference>